<dbReference type="GO" id="GO:0004222">
    <property type="term" value="F:metalloendopeptidase activity"/>
    <property type="evidence" value="ECO:0007669"/>
    <property type="project" value="InterPro"/>
</dbReference>
<dbReference type="Pfam" id="PF02868">
    <property type="entry name" value="Peptidase_M4_C"/>
    <property type="match status" value="1"/>
</dbReference>
<evidence type="ECO:0000259" key="7">
    <source>
        <dbReference type="Pfam" id="PF01447"/>
    </source>
</evidence>
<organism evidence="9 10">
    <name type="scientific">Pinctada imbricata</name>
    <name type="common">Atlantic pearl-oyster</name>
    <name type="synonym">Pinctada martensii</name>
    <dbReference type="NCBI Taxonomy" id="66713"/>
    <lineage>
        <taxon>Eukaryota</taxon>
        <taxon>Metazoa</taxon>
        <taxon>Spiralia</taxon>
        <taxon>Lophotrochozoa</taxon>
        <taxon>Mollusca</taxon>
        <taxon>Bivalvia</taxon>
        <taxon>Autobranchia</taxon>
        <taxon>Pteriomorphia</taxon>
        <taxon>Pterioida</taxon>
        <taxon>Pterioidea</taxon>
        <taxon>Pteriidae</taxon>
        <taxon>Pinctada</taxon>
    </lineage>
</organism>
<evidence type="ECO:0000313" key="9">
    <source>
        <dbReference type="EMBL" id="KAK3093946.1"/>
    </source>
</evidence>
<dbReference type="GO" id="GO:0006508">
    <property type="term" value="P:proteolysis"/>
    <property type="evidence" value="ECO:0007669"/>
    <property type="project" value="UniProtKB-KW"/>
</dbReference>
<comment type="similarity">
    <text evidence="1">Belongs to the peptidase M4 family.</text>
</comment>
<keyword evidence="3" id="KW-0479">Metal-binding</keyword>
<evidence type="ECO:0000256" key="5">
    <source>
        <dbReference type="ARBA" id="ARBA00022833"/>
    </source>
</evidence>
<keyword evidence="5" id="KW-0862">Zinc</keyword>
<dbReference type="Gene3D" id="3.10.450.40">
    <property type="match status" value="1"/>
</dbReference>
<keyword evidence="10" id="KW-1185">Reference proteome</keyword>
<feature type="domain" description="Peptidase M4" evidence="7">
    <location>
        <begin position="155"/>
        <end position="282"/>
    </location>
</feature>
<evidence type="ECO:0000256" key="1">
    <source>
        <dbReference type="ARBA" id="ARBA00009388"/>
    </source>
</evidence>
<dbReference type="AlphaFoldDB" id="A0AA88XWU8"/>
<keyword evidence="4" id="KW-0378">Hydrolase</keyword>
<evidence type="ECO:0000259" key="8">
    <source>
        <dbReference type="Pfam" id="PF02868"/>
    </source>
</evidence>
<protein>
    <recommendedName>
        <fullName evidence="11">Neutral metalloproteinase</fullName>
    </recommendedName>
</protein>
<sequence>MQELYKNVPVMEGSLTIEVTENGTITGGATGTLIQDIEKDLPDVQPELTEEKALSIAIFEQGDEARRSEIGDVISQLWIYTEEDKARLIYSVQYLIDSIPPKRPLVVIDAKNGEVLLSIDYLNDIDGCCSKSIRGYGGNEKYGKIEYGKSPYCVQPKQECFLENKYVRVVSMNHLENETEISQDTISYPCEFPVVNYENGAYSQALDAFFYGTIVSKMYEDWIGGFPLPSTGQIVLRIHYGVDYENAFWNGRNCTFGDGNTTFYPLASLDVIAHEIGHGVVQQNSMLDIGNESYALNEAFADIFGVAAKTFFHGKTEWSIGAQVMRNKPFLRSFEDPESEGSIIHTDNITIAKNYYDIGGIIRLALYNIVAKHNVSFKNAFRSFDRANKIYWGIKSTIQQAGCGVIKAAYDLGQNIESYENSFEAVGVVNCSIFDLIPNLKNDRWYNGIVVSSESQPVFKYRTKSGNGSVTIVVLSNKTKIEIRVDNDVKAARALNFNMFSGVNKLSFDADGRTDWYIGLFPVSGGSLNVSVLITFTCDPEFAAKLRARHECRFYRECDYDSFIRKCMFG</sequence>
<evidence type="ECO:0000256" key="2">
    <source>
        <dbReference type="ARBA" id="ARBA00022670"/>
    </source>
</evidence>
<dbReference type="Gene3D" id="1.10.390.10">
    <property type="entry name" value="Neutral Protease Domain 2"/>
    <property type="match status" value="1"/>
</dbReference>
<dbReference type="InterPro" id="IPR023612">
    <property type="entry name" value="Peptidase_M4"/>
</dbReference>
<evidence type="ECO:0000256" key="3">
    <source>
        <dbReference type="ARBA" id="ARBA00022723"/>
    </source>
</evidence>
<dbReference type="Gene3D" id="3.10.170.10">
    <property type="match status" value="1"/>
</dbReference>
<dbReference type="Pfam" id="PF01447">
    <property type="entry name" value="Peptidase_M4"/>
    <property type="match status" value="1"/>
</dbReference>
<dbReference type="GO" id="GO:0046872">
    <property type="term" value="F:metal ion binding"/>
    <property type="evidence" value="ECO:0007669"/>
    <property type="project" value="UniProtKB-KW"/>
</dbReference>
<evidence type="ECO:0000256" key="6">
    <source>
        <dbReference type="ARBA" id="ARBA00023049"/>
    </source>
</evidence>
<keyword evidence="6" id="KW-0482">Metalloprotease</keyword>
<dbReference type="InterPro" id="IPR027268">
    <property type="entry name" value="Peptidase_M4/M1_CTD_sf"/>
</dbReference>
<name>A0AA88XWU8_PINIB</name>
<dbReference type="InterPro" id="IPR001570">
    <property type="entry name" value="Peptidase_M4_C_domain"/>
</dbReference>
<evidence type="ECO:0000313" key="10">
    <source>
        <dbReference type="Proteomes" id="UP001186944"/>
    </source>
</evidence>
<accession>A0AA88XWU8</accession>
<reference evidence="9" key="1">
    <citation type="submission" date="2019-08" db="EMBL/GenBank/DDBJ databases">
        <title>The improved chromosome-level genome for the pearl oyster Pinctada fucata martensii using PacBio sequencing and Hi-C.</title>
        <authorList>
            <person name="Zheng Z."/>
        </authorList>
    </citation>
    <scope>NUCLEOTIDE SEQUENCE</scope>
    <source>
        <strain evidence="9">ZZ-2019</strain>
        <tissue evidence="9">Adductor muscle</tissue>
    </source>
</reference>
<proteinExistence type="inferred from homology"/>
<dbReference type="InterPro" id="IPR013856">
    <property type="entry name" value="Peptidase_M4_domain"/>
</dbReference>
<evidence type="ECO:0008006" key="11">
    <source>
        <dbReference type="Google" id="ProtNLM"/>
    </source>
</evidence>
<dbReference type="PANTHER" id="PTHR33794">
    <property type="entry name" value="BACILLOLYSIN"/>
    <property type="match status" value="1"/>
</dbReference>
<dbReference type="PRINTS" id="PR00730">
    <property type="entry name" value="THERMOLYSIN"/>
</dbReference>
<evidence type="ECO:0000256" key="4">
    <source>
        <dbReference type="ARBA" id="ARBA00022801"/>
    </source>
</evidence>
<dbReference type="Proteomes" id="UP001186944">
    <property type="component" value="Unassembled WGS sequence"/>
</dbReference>
<dbReference type="InterPro" id="IPR050728">
    <property type="entry name" value="Zinc_Metalloprotease_M4"/>
</dbReference>
<dbReference type="SUPFAM" id="SSF55486">
    <property type="entry name" value="Metalloproteases ('zincins'), catalytic domain"/>
    <property type="match status" value="1"/>
</dbReference>
<dbReference type="EMBL" id="VSWD01000009">
    <property type="protein sequence ID" value="KAK3093946.1"/>
    <property type="molecule type" value="Genomic_DNA"/>
</dbReference>
<feature type="domain" description="Peptidase M4 C-terminal" evidence="8">
    <location>
        <begin position="287"/>
        <end position="428"/>
    </location>
</feature>
<comment type="caution">
    <text evidence="9">The sequence shown here is derived from an EMBL/GenBank/DDBJ whole genome shotgun (WGS) entry which is preliminary data.</text>
</comment>
<keyword evidence="2" id="KW-0645">Protease</keyword>
<gene>
    <name evidence="9" type="ORF">FSP39_022118</name>
</gene>
<dbReference type="PANTHER" id="PTHR33794:SF1">
    <property type="entry name" value="BACILLOLYSIN"/>
    <property type="match status" value="1"/>
</dbReference>